<dbReference type="InterPro" id="IPR048020">
    <property type="entry name" value="Transpos_IS3"/>
</dbReference>
<dbReference type="Pfam" id="PF01527">
    <property type="entry name" value="HTH_Tnp_1"/>
    <property type="match status" value="1"/>
</dbReference>
<dbReference type="InterPro" id="IPR001584">
    <property type="entry name" value="Integrase_cat-core"/>
</dbReference>
<keyword evidence="4" id="KW-1185">Reference proteome</keyword>
<proteinExistence type="inferred from homology"/>
<dbReference type="Pfam" id="PF13276">
    <property type="entry name" value="HTH_21"/>
    <property type="match status" value="1"/>
</dbReference>
<evidence type="ECO:0000313" key="3">
    <source>
        <dbReference type="EMBL" id="MQX52475.1"/>
    </source>
</evidence>
<evidence type="ECO:0000313" key="4">
    <source>
        <dbReference type="Proteomes" id="UP000469421"/>
    </source>
</evidence>
<protein>
    <submittedName>
        <fullName evidence="3">IS3 family transposase</fullName>
    </submittedName>
</protein>
<dbReference type="SUPFAM" id="SSF53098">
    <property type="entry name" value="Ribonuclease H-like"/>
    <property type="match status" value="1"/>
</dbReference>
<dbReference type="Gene3D" id="1.10.10.60">
    <property type="entry name" value="Homeodomain-like"/>
    <property type="match status" value="1"/>
</dbReference>
<dbReference type="GO" id="GO:0006313">
    <property type="term" value="P:DNA transposition"/>
    <property type="evidence" value="ECO:0007669"/>
    <property type="project" value="InterPro"/>
</dbReference>
<dbReference type="Proteomes" id="UP000469421">
    <property type="component" value="Unassembled WGS sequence"/>
</dbReference>
<dbReference type="GO" id="GO:0004803">
    <property type="term" value="F:transposase activity"/>
    <property type="evidence" value="ECO:0007669"/>
    <property type="project" value="InterPro"/>
</dbReference>
<dbReference type="InterPro" id="IPR036397">
    <property type="entry name" value="RNaseH_sf"/>
</dbReference>
<evidence type="ECO:0000256" key="1">
    <source>
        <dbReference type="ARBA" id="ARBA00009964"/>
    </source>
</evidence>
<dbReference type="Pfam" id="PF13333">
    <property type="entry name" value="rve_2"/>
    <property type="match status" value="1"/>
</dbReference>
<dbReference type="AlphaFoldDB" id="A0A6N7LTZ8"/>
<dbReference type="InterPro" id="IPR050900">
    <property type="entry name" value="Transposase_IS3/IS150/IS904"/>
</dbReference>
<dbReference type="RefSeq" id="WP_153499237.1">
    <property type="nucleotide sequence ID" value="NZ_WIRE01000001.1"/>
</dbReference>
<dbReference type="EMBL" id="WIRE01000001">
    <property type="protein sequence ID" value="MQX52475.1"/>
    <property type="molecule type" value="Genomic_DNA"/>
</dbReference>
<evidence type="ECO:0000259" key="2">
    <source>
        <dbReference type="PROSITE" id="PS50994"/>
    </source>
</evidence>
<sequence>MPRYNNPRKTWQYSADFKVKAVELSYQDGIQVQQVAAGLDIHPMMLSRWRKEYREGKIKPDGRKRVDVMKNKKLPTAEELRELDKLRRDNARLQKENDLPKKVATVSGGSTSERFGFIQEHRRQLGVRYLCKWLGVSRSGFYAWRKRETSRRSREDAALLEKVRRVHEDCRGVYGSPRVHQALRQQGIRVGRKRVERLMREASLVGRVAKIYRRVPGVERFYQRHKNLRLNTPAPSGVNQQWVGDLTYIKVNREWRYLAVVLDVYSRKVIGWSLGSRKTAELTLRALRHALRVRKPAPGLIFHTDRGVEYGAYLIQNELGRHGIRPSMNRPKQCTDNAHMESFFHSMKAEVIHGVSFKDEQELRAVLRGYINQFYNQKRLHSGIGYMAPTEYERMAA</sequence>
<dbReference type="GO" id="GO:0015074">
    <property type="term" value="P:DNA integration"/>
    <property type="evidence" value="ECO:0007669"/>
    <property type="project" value="InterPro"/>
</dbReference>
<dbReference type="InterPro" id="IPR002514">
    <property type="entry name" value="Transposase_8"/>
</dbReference>
<comment type="caution">
    <text evidence="3">The sequence shown here is derived from an EMBL/GenBank/DDBJ whole genome shotgun (WGS) entry which is preliminary data.</text>
</comment>
<dbReference type="InterPro" id="IPR009057">
    <property type="entry name" value="Homeodomain-like_sf"/>
</dbReference>
<dbReference type="PANTHER" id="PTHR46889:SF4">
    <property type="entry name" value="TRANSPOSASE INSO FOR INSERTION SEQUENCE ELEMENT IS911B-RELATED"/>
    <property type="match status" value="1"/>
</dbReference>
<dbReference type="Pfam" id="PF00665">
    <property type="entry name" value="rve"/>
    <property type="match status" value="1"/>
</dbReference>
<dbReference type="InterPro" id="IPR012337">
    <property type="entry name" value="RNaseH-like_sf"/>
</dbReference>
<dbReference type="PANTHER" id="PTHR46889">
    <property type="entry name" value="TRANSPOSASE INSF FOR INSERTION SEQUENCE IS3B-RELATED"/>
    <property type="match status" value="1"/>
</dbReference>
<organism evidence="3 4">
    <name type="scientific">Alcanivorax sediminis</name>
    <dbReference type="NCBI Taxonomy" id="2663008"/>
    <lineage>
        <taxon>Bacteria</taxon>
        <taxon>Pseudomonadati</taxon>
        <taxon>Pseudomonadota</taxon>
        <taxon>Gammaproteobacteria</taxon>
        <taxon>Oceanospirillales</taxon>
        <taxon>Alcanivoracaceae</taxon>
        <taxon>Alcanivorax</taxon>
    </lineage>
</organism>
<gene>
    <name evidence="3" type="ORF">GFN93_04395</name>
</gene>
<dbReference type="InterPro" id="IPR025948">
    <property type="entry name" value="HTH-like_dom"/>
</dbReference>
<feature type="domain" description="Integrase catalytic" evidence="2">
    <location>
        <begin position="231"/>
        <end position="397"/>
    </location>
</feature>
<dbReference type="PROSITE" id="PS50994">
    <property type="entry name" value="INTEGRASE"/>
    <property type="match status" value="1"/>
</dbReference>
<accession>A0A6N7LTZ8</accession>
<reference evidence="3 4" key="1">
    <citation type="submission" date="2019-10" db="EMBL/GenBank/DDBJ databases">
        <title>Alcanivorax sp.PA15-N-34 draft genome sequence.</title>
        <authorList>
            <person name="Liao X."/>
            <person name="Shao Z."/>
        </authorList>
    </citation>
    <scope>NUCLEOTIDE SEQUENCE [LARGE SCALE GENOMIC DNA]</scope>
    <source>
        <strain evidence="3 4">PA15-N-34</strain>
    </source>
</reference>
<dbReference type="Gene3D" id="3.30.420.10">
    <property type="entry name" value="Ribonuclease H-like superfamily/Ribonuclease H"/>
    <property type="match status" value="1"/>
</dbReference>
<comment type="similarity">
    <text evidence="1">Belongs to the transposase 8 family.</text>
</comment>
<name>A0A6N7LTZ8_9GAMM</name>
<dbReference type="NCBIfam" id="NF033516">
    <property type="entry name" value="transpos_IS3"/>
    <property type="match status" value="1"/>
</dbReference>
<dbReference type="SUPFAM" id="SSF46689">
    <property type="entry name" value="Homeodomain-like"/>
    <property type="match status" value="1"/>
</dbReference>
<dbReference type="GO" id="GO:0003677">
    <property type="term" value="F:DNA binding"/>
    <property type="evidence" value="ECO:0007669"/>
    <property type="project" value="InterPro"/>
</dbReference>